<geneLocation type="plasmid" evidence="1">
    <name>unnamed</name>
</geneLocation>
<comment type="caution">
    <text evidence="1">The sequence shown here is derived from an EMBL/GenBank/DDBJ whole genome shotgun (WGS) entry which is preliminary data.</text>
</comment>
<reference evidence="1 2" key="1">
    <citation type="submission" date="2023-11" db="EMBL/GenBank/DDBJ databases">
        <title>Draft genome of Azohydromonas lata strain H1 (DSM1123), a polyhydroxyalkanoate producer.</title>
        <authorList>
            <person name="Traversa D."/>
            <person name="D'Addabbo P."/>
            <person name="Pazzani C."/>
            <person name="Manzari C."/>
            <person name="Chiara M."/>
            <person name="Scrascia M."/>
        </authorList>
    </citation>
    <scope>NUCLEOTIDE SEQUENCE [LARGE SCALE GENOMIC DNA]</scope>
    <source>
        <strain evidence="1 2">H1</strain>
        <plasmid evidence="1">unnamed</plasmid>
    </source>
</reference>
<evidence type="ECO:0000313" key="1">
    <source>
        <dbReference type="EMBL" id="MDZ5455038.1"/>
    </source>
</evidence>
<dbReference type="Proteomes" id="UP001293718">
    <property type="component" value="Unassembled WGS sequence"/>
</dbReference>
<protein>
    <submittedName>
        <fullName evidence="1">Uncharacterized protein</fullName>
    </submittedName>
</protein>
<sequence length="45" mass="4995">MQLPLNARVLYKAPSMRALALQVAAMRWAVREGRETATHAEEGSL</sequence>
<gene>
    <name evidence="1" type="ORF">SM757_00485</name>
</gene>
<proteinExistence type="predicted"/>
<name>A0ABU5I7H1_9BURK</name>
<accession>A0ABU5I7H1</accession>
<organism evidence="1 2">
    <name type="scientific">Azohydromonas lata</name>
    <dbReference type="NCBI Taxonomy" id="45677"/>
    <lineage>
        <taxon>Bacteria</taxon>
        <taxon>Pseudomonadati</taxon>
        <taxon>Pseudomonadota</taxon>
        <taxon>Betaproteobacteria</taxon>
        <taxon>Burkholderiales</taxon>
        <taxon>Sphaerotilaceae</taxon>
        <taxon>Azohydromonas</taxon>
    </lineage>
</organism>
<dbReference type="RefSeq" id="WP_322464137.1">
    <property type="nucleotide sequence ID" value="NZ_JAXOJX010000001.1"/>
</dbReference>
<keyword evidence="1" id="KW-0614">Plasmid</keyword>
<dbReference type="EMBL" id="JAXOJX010000001">
    <property type="protein sequence ID" value="MDZ5455038.1"/>
    <property type="molecule type" value="Genomic_DNA"/>
</dbReference>
<evidence type="ECO:0000313" key="2">
    <source>
        <dbReference type="Proteomes" id="UP001293718"/>
    </source>
</evidence>
<keyword evidence="2" id="KW-1185">Reference proteome</keyword>